<dbReference type="CDD" id="cd16377">
    <property type="entry name" value="23S_rRNA_IVP_like"/>
    <property type="match status" value="1"/>
</dbReference>
<comment type="caution">
    <text evidence="1">The sequence shown here is derived from an EMBL/GenBank/DDBJ whole genome shotgun (WGS) entry which is preliminary data.</text>
</comment>
<reference evidence="1" key="1">
    <citation type="submission" date="2019-09" db="EMBL/GenBank/DDBJ databases">
        <title>Characterisation of the sponge microbiome using genome-centric metagenomics.</title>
        <authorList>
            <person name="Engelberts J.P."/>
            <person name="Robbins S.J."/>
            <person name="De Goeij J.M."/>
            <person name="Aranda M."/>
            <person name="Bell S.C."/>
            <person name="Webster N.S."/>
        </authorList>
    </citation>
    <scope>NUCLEOTIDE SEQUENCE</scope>
    <source>
        <strain evidence="1">SB0664_bin_27</strain>
    </source>
</reference>
<protein>
    <submittedName>
        <fullName evidence="1">Four helix bundle protein</fullName>
    </submittedName>
</protein>
<dbReference type="InterPro" id="IPR036583">
    <property type="entry name" value="23S_rRNA_IVS_sf"/>
</dbReference>
<dbReference type="SUPFAM" id="SSF158446">
    <property type="entry name" value="IVS-encoded protein-like"/>
    <property type="match status" value="1"/>
</dbReference>
<dbReference type="Pfam" id="PF05635">
    <property type="entry name" value="23S_rRNA_IVP"/>
    <property type="match status" value="1"/>
</dbReference>
<dbReference type="NCBIfam" id="TIGR02436">
    <property type="entry name" value="four helix bundle protein"/>
    <property type="match status" value="1"/>
</dbReference>
<gene>
    <name evidence="1" type="ORF">F4Y42_16795</name>
</gene>
<evidence type="ECO:0000313" key="1">
    <source>
        <dbReference type="EMBL" id="MXY95101.1"/>
    </source>
</evidence>
<sequence length="120" mass="13195">MKGSRSYRDLIVWKKSVELVSNIYVSTRSFPKEELYGITSQIRRAGVSVPANIAEGQGRNSPGEFRQFLGIAQGSLAELETLLIISGNLQYLTPSGTYQLLKKCEEIGRLLAGLKSSLSD</sequence>
<dbReference type="PANTHER" id="PTHR38471:SF2">
    <property type="entry name" value="FOUR HELIX BUNDLE PROTEIN"/>
    <property type="match status" value="1"/>
</dbReference>
<dbReference type="EMBL" id="VXRG01000135">
    <property type="protein sequence ID" value="MXY95101.1"/>
    <property type="molecule type" value="Genomic_DNA"/>
</dbReference>
<dbReference type="AlphaFoldDB" id="A0A6B0YXE7"/>
<dbReference type="Gene3D" id="1.20.1440.60">
    <property type="entry name" value="23S rRNA-intervening sequence"/>
    <property type="match status" value="1"/>
</dbReference>
<dbReference type="NCBIfam" id="NF008911">
    <property type="entry name" value="PRK12275.1-2"/>
    <property type="match status" value="1"/>
</dbReference>
<dbReference type="PANTHER" id="PTHR38471">
    <property type="entry name" value="FOUR HELIX BUNDLE PROTEIN"/>
    <property type="match status" value="1"/>
</dbReference>
<proteinExistence type="predicted"/>
<organism evidence="1">
    <name type="scientific">Caldilineaceae bacterium SB0664_bin_27</name>
    <dbReference type="NCBI Taxonomy" id="2605260"/>
    <lineage>
        <taxon>Bacteria</taxon>
        <taxon>Bacillati</taxon>
        <taxon>Chloroflexota</taxon>
        <taxon>Caldilineae</taxon>
        <taxon>Caldilineales</taxon>
        <taxon>Caldilineaceae</taxon>
    </lineage>
</organism>
<dbReference type="InterPro" id="IPR012657">
    <property type="entry name" value="23S_rRNA-intervening_sequence"/>
</dbReference>
<name>A0A6B0YXE7_9CHLR</name>
<accession>A0A6B0YXE7</accession>